<dbReference type="SUPFAM" id="SSF50249">
    <property type="entry name" value="Nucleic acid-binding proteins"/>
    <property type="match status" value="1"/>
</dbReference>
<dbReference type="InterPro" id="IPR010280">
    <property type="entry name" value="U5_MeTrfase_fam"/>
</dbReference>
<comment type="caution">
    <text evidence="7">The sequence shown here is derived from an EMBL/GenBank/DDBJ whole genome shotgun (WGS) entry which is preliminary data.</text>
</comment>
<dbReference type="InterPro" id="IPR012340">
    <property type="entry name" value="NA-bd_OB-fold"/>
</dbReference>
<organism evidence="7 8">
    <name type="scientific">Agrilactobacillus yilanensis</name>
    <dbReference type="NCBI Taxonomy" id="2485997"/>
    <lineage>
        <taxon>Bacteria</taxon>
        <taxon>Bacillati</taxon>
        <taxon>Bacillota</taxon>
        <taxon>Bacilli</taxon>
        <taxon>Lactobacillales</taxon>
        <taxon>Lactobacillaceae</taxon>
        <taxon>Agrilactobacillus</taxon>
    </lineage>
</organism>
<reference evidence="8" key="1">
    <citation type="journal article" date="2019" name="Int. J. Syst. Evol. Microbiol.">
        <title>The Global Catalogue of Microorganisms (GCM) 10K type strain sequencing project: providing services to taxonomists for standard genome sequencing and annotation.</title>
        <authorList>
            <consortium name="The Broad Institute Genomics Platform"/>
            <consortium name="The Broad Institute Genome Sequencing Center for Infectious Disease"/>
            <person name="Wu L."/>
            <person name="Ma J."/>
        </authorList>
    </citation>
    <scope>NUCLEOTIDE SEQUENCE [LARGE SCALE GENOMIC DNA]</scope>
    <source>
        <strain evidence="8">CCM 8896</strain>
    </source>
</reference>
<comment type="similarity">
    <text evidence="4">Belongs to the class I-like SAM-binding methyltransferase superfamily. RNA M5U methyltransferase family.</text>
</comment>
<dbReference type="RefSeq" id="WP_125715294.1">
    <property type="nucleotide sequence ID" value="NZ_JBHTOP010000028.1"/>
</dbReference>
<keyword evidence="3 4" id="KW-0949">S-adenosyl-L-methionine</keyword>
<dbReference type="InterPro" id="IPR030390">
    <property type="entry name" value="MeTrfase_TrmA_AS"/>
</dbReference>
<evidence type="ECO:0000313" key="8">
    <source>
        <dbReference type="Proteomes" id="UP001597267"/>
    </source>
</evidence>
<name>A0ABW4JBL4_9LACO</name>
<sequence>MTTSSKQTNGNQDVTVTVGQKFPLTIKRLGINGEGIGYFKRKIVFVPQALPGEVITAKVTEVSPKFIRAKLQRLREPSKDRIEPKDHLYGKIGGLDLAHLNYKAQLAFKTDVIVQSLAKFKPKGYEDYEIRPTIAGRPTHYRNKAQFPLQLRDGKVIAGLYKEGTHDLVDVDTISTQMPQVDKVIFQLKHVLDDQHVPIYDERSQQDGFRTLVVRASDTTREVQATLIVSNKALADNQPLFEAIKAKIPDITSLFVNINDVQTSLIWGNESIHIYGSETIEEKIGDKVFKLSPQAFFQLNPKQTQKMYRLAQAAFDFKGNETLVDAYCGVGTLGITMADQVQTVKGMDIVPEGIEDANMNAAANGLTNCHYEVGKAEVLLTKWFKEKQNIDALIVDPPRTGLGPELTQAIVKAKPKQFVYISCNPSTLAKDLVTLAKSYHIDYIQSIDMFPQTPRCEAIVKLTRA</sequence>
<gene>
    <name evidence="7" type="primary">rlmD</name>
    <name evidence="7" type="ORF">ACFQ5M_12930</name>
</gene>
<keyword evidence="2 4" id="KW-0808">Transferase</keyword>
<dbReference type="PROSITE" id="PS50926">
    <property type="entry name" value="TRAM"/>
    <property type="match status" value="1"/>
</dbReference>
<feature type="binding site" evidence="4">
    <location>
        <position position="348"/>
    </location>
    <ligand>
        <name>S-adenosyl-L-methionine</name>
        <dbReference type="ChEBI" id="CHEBI:59789"/>
    </ligand>
</feature>
<proteinExistence type="inferred from homology"/>
<dbReference type="PROSITE" id="PS51687">
    <property type="entry name" value="SAM_MT_RNA_M5U"/>
    <property type="match status" value="1"/>
</dbReference>
<dbReference type="InterPro" id="IPR002792">
    <property type="entry name" value="TRAM_dom"/>
</dbReference>
<protein>
    <submittedName>
        <fullName evidence="7">23S rRNA (Uracil(1939)-C(5))-methyltransferase RlmD</fullName>
        <ecNumber evidence="7">2.1.1.190</ecNumber>
    </submittedName>
</protein>
<dbReference type="EMBL" id="JBHTOP010000028">
    <property type="protein sequence ID" value="MFD1672998.1"/>
    <property type="molecule type" value="Genomic_DNA"/>
</dbReference>
<accession>A0ABW4JBL4</accession>
<dbReference type="InterPro" id="IPR029063">
    <property type="entry name" value="SAM-dependent_MTases_sf"/>
</dbReference>
<feature type="binding site" evidence="4">
    <location>
        <position position="327"/>
    </location>
    <ligand>
        <name>S-adenosyl-L-methionine</name>
        <dbReference type="ChEBI" id="CHEBI:59789"/>
    </ligand>
</feature>
<dbReference type="SUPFAM" id="SSF53335">
    <property type="entry name" value="S-adenosyl-L-methionine-dependent methyltransferases"/>
    <property type="match status" value="1"/>
</dbReference>
<feature type="active site" evidence="5">
    <location>
        <position position="423"/>
    </location>
</feature>
<evidence type="ECO:0000256" key="5">
    <source>
        <dbReference type="PROSITE-ProRule" id="PRU10015"/>
    </source>
</evidence>
<evidence type="ECO:0000313" key="7">
    <source>
        <dbReference type="EMBL" id="MFD1672998.1"/>
    </source>
</evidence>
<evidence type="ECO:0000259" key="6">
    <source>
        <dbReference type="PROSITE" id="PS50926"/>
    </source>
</evidence>
<evidence type="ECO:0000256" key="4">
    <source>
        <dbReference type="PROSITE-ProRule" id="PRU01024"/>
    </source>
</evidence>
<dbReference type="PANTHER" id="PTHR11061:SF45">
    <property type="match status" value="1"/>
</dbReference>
<dbReference type="PANTHER" id="PTHR11061">
    <property type="entry name" value="RNA M5U METHYLTRANSFERASE"/>
    <property type="match status" value="1"/>
</dbReference>
<feature type="binding site" evidence="4">
    <location>
        <position position="298"/>
    </location>
    <ligand>
        <name>S-adenosyl-L-methionine</name>
        <dbReference type="ChEBI" id="CHEBI:59789"/>
    </ligand>
</feature>
<evidence type="ECO:0000256" key="3">
    <source>
        <dbReference type="ARBA" id="ARBA00022691"/>
    </source>
</evidence>
<feature type="domain" description="TRAM" evidence="6">
    <location>
        <begin position="15"/>
        <end position="73"/>
    </location>
</feature>
<keyword evidence="1 4" id="KW-0489">Methyltransferase</keyword>
<evidence type="ECO:0000256" key="2">
    <source>
        <dbReference type="ARBA" id="ARBA00022679"/>
    </source>
</evidence>
<dbReference type="Pfam" id="PF05958">
    <property type="entry name" value="tRNA_U5-meth_tr"/>
    <property type="match status" value="1"/>
</dbReference>
<dbReference type="Gene3D" id="2.40.50.1070">
    <property type="match status" value="1"/>
</dbReference>
<dbReference type="Pfam" id="PF01938">
    <property type="entry name" value="TRAM"/>
    <property type="match status" value="1"/>
</dbReference>
<dbReference type="Gene3D" id="2.40.50.140">
    <property type="entry name" value="Nucleic acid-binding proteins"/>
    <property type="match status" value="1"/>
</dbReference>
<dbReference type="NCBIfam" id="TIGR00479">
    <property type="entry name" value="rumA"/>
    <property type="match status" value="1"/>
</dbReference>
<feature type="active site" description="Nucleophile" evidence="4">
    <location>
        <position position="423"/>
    </location>
</feature>
<dbReference type="EC" id="2.1.1.190" evidence="7"/>
<dbReference type="GO" id="GO:0008168">
    <property type="term" value="F:methyltransferase activity"/>
    <property type="evidence" value="ECO:0007669"/>
    <property type="project" value="UniProtKB-KW"/>
</dbReference>
<dbReference type="PROSITE" id="PS01230">
    <property type="entry name" value="TRMA_1"/>
    <property type="match status" value="1"/>
</dbReference>
<dbReference type="Proteomes" id="UP001597267">
    <property type="component" value="Unassembled WGS sequence"/>
</dbReference>
<feature type="binding site" evidence="4">
    <location>
        <position position="396"/>
    </location>
    <ligand>
        <name>S-adenosyl-L-methionine</name>
        <dbReference type="ChEBI" id="CHEBI:59789"/>
    </ligand>
</feature>
<evidence type="ECO:0000256" key="1">
    <source>
        <dbReference type="ARBA" id="ARBA00022603"/>
    </source>
</evidence>
<keyword evidence="8" id="KW-1185">Reference proteome</keyword>
<dbReference type="GO" id="GO:0032259">
    <property type="term" value="P:methylation"/>
    <property type="evidence" value="ECO:0007669"/>
    <property type="project" value="UniProtKB-KW"/>
</dbReference>
<dbReference type="Gene3D" id="3.40.50.150">
    <property type="entry name" value="Vaccinia Virus protein VP39"/>
    <property type="match status" value="1"/>
</dbReference>